<dbReference type="InterPro" id="IPR001892">
    <property type="entry name" value="Ribosomal_uS13"/>
</dbReference>
<accession>A0A975ADP3</accession>
<evidence type="ECO:0000256" key="1">
    <source>
        <dbReference type="ARBA" id="ARBA00008080"/>
    </source>
</evidence>
<comment type="similarity">
    <text evidence="1 5">Belongs to the universal ribosomal protein uS13 family.</text>
</comment>
<gene>
    <name evidence="6" type="primary">rpsM</name>
    <name evidence="6" type="ORF">JSR02_00790</name>
</gene>
<reference evidence="6" key="2">
    <citation type="submission" date="2021-03" db="EMBL/GenBank/DDBJ databases">
        <title>Alternative transmission patterns in independently acquired nutritional co-symbionts of Dictyopharidae planthoppers.</title>
        <authorList>
            <person name="Michalik A."/>
            <person name="Lukasik P."/>
        </authorList>
    </citation>
    <scope>NUCLEOTIDE SEQUENCE</scope>
    <source>
        <strain evidence="6">DICMUL</strain>
    </source>
</reference>
<evidence type="ECO:0000256" key="5">
    <source>
        <dbReference type="RuleBase" id="RU003830"/>
    </source>
</evidence>
<dbReference type="PIRSF" id="PIRSF002134">
    <property type="entry name" value="Ribosomal_S13"/>
    <property type="match status" value="1"/>
</dbReference>
<sequence>MNLLGINLKPDKKLQYEITRIYGIGKATALKICKQVGCTYTLVKAITEKQFTYITEILTTLTIGDQLKKLKQDTIQHLINIRCYRGIRHMRRLPVRGQRTRTNAKTAKKRKLYN</sequence>
<evidence type="ECO:0000313" key="6">
    <source>
        <dbReference type="EMBL" id="QSW37832.1"/>
    </source>
</evidence>
<evidence type="ECO:0000256" key="2">
    <source>
        <dbReference type="ARBA" id="ARBA00022980"/>
    </source>
</evidence>
<dbReference type="GO" id="GO:0005829">
    <property type="term" value="C:cytosol"/>
    <property type="evidence" value="ECO:0007669"/>
    <property type="project" value="TreeGrafter"/>
</dbReference>
<dbReference type="Gene3D" id="1.10.8.50">
    <property type="match status" value="1"/>
</dbReference>
<dbReference type="Gene3D" id="4.10.910.10">
    <property type="entry name" value="30s ribosomal protein s13, domain 2"/>
    <property type="match status" value="1"/>
</dbReference>
<dbReference type="AlphaFoldDB" id="A0A975ADP3"/>
<dbReference type="GO" id="GO:0015935">
    <property type="term" value="C:small ribosomal subunit"/>
    <property type="evidence" value="ECO:0007669"/>
    <property type="project" value="TreeGrafter"/>
</dbReference>
<dbReference type="InterPro" id="IPR027437">
    <property type="entry name" value="Rbsml_uS13_C"/>
</dbReference>
<dbReference type="SUPFAM" id="SSF46946">
    <property type="entry name" value="S13-like H2TH domain"/>
    <property type="match status" value="1"/>
</dbReference>
<proteinExistence type="inferred from homology"/>
<dbReference type="EMBL" id="CP071410">
    <property type="protein sequence ID" value="QSW37832.1"/>
    <property type="molecule type" value="Genomic_DNA"/>
</dbReference>
<dbReference type="PANTHER" id="PTHR10871:SF1">
    <property type="entry name" value="SMALL RIBOSOMAL SUBUNIT PROTEIN US13M"/>
    <property type="match status" value="1"/>
</dbReference>
<evidence type="ECO:0000256" key="4">
    <source>
        <dbReference type="ARBA" id="ARBA00035315"/>
    </source>
</evidence>
<dbReference type="GO" id="GO:0006412">
    <property type="term" value="P:translation"/>
    <property type="evidence" value="ECO:0007669"/>
    <property type="project" value="InterPro"/>
</dbReference>
<reference evidence="6" key="1">
    <citation type="submission" date="2021-02" db="EMBL/GenBank/DDBJ databases">
        <authorList>
            <person name="Franco D."/>
        </authorList>
    </citation>
    <scope>NUCLEOTIDE SEQUENCE</scope>
    <source>
        <strain evidence="6">DICMUL</strain>
    </source>
</reference>
<evidence type="ECO:0000313" key="7">
    <source>
        <dbReference type="Proteomes" id="UP000663602"/>
    </source>
</evidence>
<dbReference type="GO" id="GO:0003723">
    <property type="term" value="F:RNA binding"/>
    <property type="evidence" value="ECO:0007669"/>
    <property type="project" value="InterPro"/>
</dbReference>
<dbReference type="Proteomes" id="UP000663602">
    <property type="component" value="Chromosome"/>
</dbReference>
<name>A0A975ADP3_9PROT</name>
<dbReference type="PANTHER" id="PTHR10871">
    <property type="entry name" value="30S RIBOSOMAL PROTEIN S13/40S RIBOSOMAL PROTEIN S18"/>
    <property type="match status" value="1"/>
</dbReference>
<evidence type="ECO:0000256" key="3">
    <source>
        <dbReference type="ARBA" id="ARBA00023274"/>
    </source>
</evidence>
<dbReference type="InterPro" id="IPR010979">
    <property type="entry name" value="Ribosomal_uS13-like_H2TH"/>
</dbReference>
<keyword evidence="2 5" id="KW-0689">Ribosomal protein</keyword>
<keyword evidence="3 5" id="KW-0687">Ribonucleoprotein</keyword>
<protein>
    <recommendedName>
        <fullName evidence="4">30S ribosomal protein S13</fullName>
    </recommendedName>
</protein>
<dbReference type="GO" id="GO:0003735">
    <property type="term" value="F:structural constituent of ribosome"/>
    <property type="evidence" value="ECO:0007669"/>
    <property type="project" value="InterPro"/>
</dbReference>
<dbReference type="Pfam" id="PF00416">
    <property type="entry name" value="Ribosomal_S13"/>
    <property type="match status" value="1"/>
</dbReference>
<organism evidence="6 7">
    <name type="scientific">Candidatus Vidania fulgoroideorum</name>
    <dbReference type="NCBI Taxonomy" id="881286"/>
    <lineage>
        <taxon>Bacteria</taxon>
        <taxon>Pseudomonadati</taxon>
        <taxon>Pseudomonadota</taxon>
        <taxon>Betaproteobacteria</taxon>
        <taxon>Candidatus Vidania</taxon>
    </lineage>
</organism>
<dbReference type="PROSITE" id="PS50159">
    <property type="entry name" value="RIBOSOMAL_S13_2"/>
    <property type="match status" value="1"/>
</dbReference>